<dbReference type="InterPro" id="IPR000719">
    <property type="entry name" value="Prot_kinase_dom"/>
</dbReference>
<dbReference type="CDD" id="cd00180">
    <property type="entry name" value="PKc"/>
    <property type="match status" value="1"/>
</dbReference>
<dbReference type="PANTHER" id="PTHR24359">
    <property type="entry name" value="SERINE/THREONINE-PROTEIN KINASE SBK1"/>
    <property type="match status" value="1"/>
</dbReference>
<accession>A0A4Z1FH90</accession>
<dbReference type="Gene3D" id="1.10.510.10">
    <property type="entry name" value="Transferase(Phosphotransferase) domain 1"/>
    <property type="match status" value="2"/>
</dbReference>
<name>A0A4Z1FH90_9HELO</name>
<dbReference type="PANTHER" id="PTHR24359:SF1">
    <property type="entry name" value="INHIBITOR OF NUCLEAR FACTOR KAPPA-B KINASE EPSILON SUBUNIT HOMOLOG 1-RELATED"/>
    <property type="match status" value="1"/>
</dbReference>
<feature type="region of interest" description="Disordered" evidence="1">
    <location>
        <begin position="663"/>
        <end position="692"/>
    </location>
</feature>
<evidence type="ECO:0000313" key="4">
    <source>
        <dbReference type="Proteomes" id="UP000297910"/>
    </source>
</evidence>
<dbReference type="Pfam" id="PF00069">
    <property type="entry name" value="Pkinase"/>
    <property type="match status" value="1"/>
</dbReference>
<evidence type="ECO:0000259" key="2">
    <source>
        <dbReference type="PROSITE" id="PS50011"/>
    </source>
</evidence>
<dbReference type="PROSITE" id="PS50011">
    <property type="entry name" value="PROTEIN_KINASE_DOM"/>
    <property type="match status" value="1"/>
</dbReference>
<protein>
    <recommendedName>
        <fullName evidence="2">Protein kinase domain-containing protein</fullName>
    </recommendedName>
</protein>
<evidence type="ECO:0000313" key="3">
    <source>
        <dbReference type="EMBL" id="TGO23805.1"/>
    </source>
</evidence>
<dbReference type="EMBL" id="PQXI01000121">
    <property type="protein sequence ID" value="TGO23805.1"/>
    <property type="molecule type" value="Genomic_DNA"/>
</dbReference>
<feature type="compositionally biased region" description="Low complexity" evidence="1">
    <location>
        <begin position="28"/>
        <end position="42"/>
    </location>
</feature>
<gene>
    <name evidence="3" type="ORF">BPAE_0121g00210</name>
</gene>
<dbReference type="InterPro" id="IPR011009">
    <property type="entry name" value="Kinase-like_dom_sf"/>
</dbReference>
<sequence>MKLFRRSARGDLDTRKKRPLSHNGDKPSSNTSDATTNHDTTTLRPSTNGRPVPMHTPFSRENLTPRLTSSIHNSNTIKYENHSVGGTELGESQLVSLEEQLRSSREEVCPQSGRPFVPICRQDSILTVKAIEDDIRRCDATMPIDRAKLYAQWARQNGRKLYATLAYIERGADVYHFAEQGISDKDLPLHYFQGVPSLGKGTREKGALFLKKGARIENLDHWKDKTLEEFYDIQWLMIAPVFEDKTDLELAAREVLPFISFHGANTDAMKPKQGAYSEVSPVQVHPSHHQFWSKEYVMTKEPLVAVKRLFSNDETEFRKERDILRALSSKKPHPHLIRLLATYRQKEEFHLIFPYAGSNLRSYWDIQSLPKFDQEIVMWSMKQMYGIANALFRLHEFKVTIPLNIGGAGNVRVQTEDDGQISVHAGEEMFGRHGDIKPENILWFPEGPEAQDPLGVLKLADFGLGRFHGRDSKSGIRPSGIRSSPTYEPPECKLRRPVSRAYDIWSCGCVWLEFITWLLKGSAGIEEFSNRRGNNAGPNEIDDDNFFTIIPNNRILEATIRDGVEQWVKQLHQHERCSQLIHDLLELTMDHLLLIDSNERIKAGEFNRKMADFYQEAKKNPDYMLKPAPLSPEDSKAMFLGIPRYEGSGSQISFSDPMKVSISRNSSVSRKSGDSSPKSKKTVTWPSDLAKR</sequence>
<dbReference type="Proteomes" id="UP000297910">
    <property type="component" value="Unassembled WGS sequence"/>
</dbReference>
<feature type="domain" description="Protein kinase" evidence="2">
    <location>
        <begin position="265"/>
        <end position="614"/>
    </location>
</feature>
<dbReference type="GO" id="GO:0005524">
    <property type="term" value="F:ATP binding"/>
    <property type="evidence" value="ECO:0007669"/>
    <property type="project" value="InterPro"/>
</dbReference>
<evidence type="ECO:0000256" key="1">
    <source>
        <dbReference type="SAM" id="MobiDB-lite"/>
    </source>
</evidence>
<dbReference type="SUPFAM" id="SSF56112">
    <property type="entry name" value="Protein kinase-like (PK-like)"/>
    <property type="match status" value="1"/>
</dbReference>
<feature type="compositionally biased region" description="Polar residues" evidence="1">
    <location>
        <begin position="59"/>
        <end position="76"/>
    </location>
</feature>
<dbReference type="GO" id="GO:0004674">
    <property type="term" value="F:protein serine/threonine kinase activity"/>
    <property type="evidence" value="ECO:0007669"/>
    <property type="project" value="TreeGrafter"/>
</dbReference>
<reference evidence="3 4" key="1">
    <citation type="submission" date="2017-12" db="EMBL/GenBank/DDBJ databases">
        <title>Comparative genomics of Botrytis spp.</title>
        <authorList>
            <person name="Valero-Jimenez C.A."/>
            <person name="Tapia P."/>
            <person name="Veloso J."/>
            <person name="Silva-Moreno E."/>
            <person name="Staats M."/>
            <person name="Valdes J.H."/>
            <person name="Van Kan J.A.L."/>
        </authorList>
    </citation>
    <scope>NUCLEOTIDE SEQUENCE [LARGE SCALE GENOMIC DNA]</scope>
    <source>
        <strain evidence="3 4">Bp0003</strain>
    </source>
</reference>
<feature type="compositionally biased region" description="Low complexity" evidence="1">
    <location>
        <begin position="663"/>
        <end position="676"/>
    </location>
</feature>
<proteinExistence type="predicted"/>
<feature type="region of interest" description="Disordered" evidence="1">
    <location>
        <begin position="1"/>
        <end position="76"/>
    </location>
</feature>
<comment type="caution">
    <text evidence="3">The sequence shown here is derived from an EMBL/GenBank/DDBJ whole genome shotgun (WGS) entry which is preliminary data.</text>
</comment>
<dbReference type="AlphaFoldDB" id="A0A4Z1FH90"/>
<organism evidence="3 4">
    <name type="scientific">Botrytis paeoniae</name>
    <dbReference type="NCBI Taxonomy" id="278948"/>
    <lineage>
        <taxon>Eukaryota</taxon>
        <taxon>Fungi</taxon>
        <taxon>Dikarya</taxon>
        <taxon>Ascomycota</taxon>
        <taxon>Pezizomycotina</taxon>
        <taxon>Leotiomycetes</taxon>
        <taxon>Helotiales</taxon>
        <taxon>Sclerotiniaceae</taxon>
        <taxon>Botrytis</taxon>
    </lineage>
</organism>
<keyword evidence="4" id="KW-1185">Reference proteome</keyword>
<dbReference type="SMART" id="SM00220">
    <property type="entry name" value="S_TKc"/>
    <property type="match status" value="1"/>
</dbReference>